<evidence type="ECO:0000259" key="2">
    <source>
        <dbReference type="Pfam" id="PF14420"/>
    </source>
</evidence>
<protein>
    <recommendedName>
        <fullName evidence="2">Clr5 domain-containing protein</fullName>
    </recommendedName>
</protein>
<feature type="domain" description="Clr5" evidence="2">
    <location>
        <begin position="9"/>
        <end position="60"/>
    </location>
</feature>
<evidence type="ECO:0000313" key="4">
    <source>
        <dbReference type="Proteomes" id="UP000293195"/>
    </source>
</evidence>
<organism evidence="3 4">
    <name type="scientific">Alternaria tenuissima</name>
    <dbReference type="NCBI Taxonomy" id="119927"/>
    <lineage>
        <taxon>Eukaryota</taxon>
        <taxon>Fungi</taxon>
        <taxon>Dikarya</taxon>
        <taxon>Ascomycota</taxon>
        <taxon>Pezizomycotina</taxon>
        <taxon>Dothideomycetes</taxon>
        <taxon>Pleosporomycetidae</taxon>
        <taxon>Pleosporales</taxon>
        <taxon>Pleosporineae</taxon>
        <taxon>Pleosporaceae</taxon>
        <taxon>Alternaria</taxon>
        <taxon>Alternaria sect. Alternaria</taxon>
        <taxon>Alternaria alternata complex</taxon>
    </lineage>
</organism>
<dbReference type="Proteomes" id="UP000293195">
    <property type="component" value="Unassembled WGS sequence"/>
</dbReference>
<comment type="caution">
    <text evidence="3">The sequence shown here is derived from an EMBL/GenBank/DDBJ whole genome shotgun (WGS) entry which is preliminary data.</text>
</comment>
<reference evidence="4" key="1">
    <citation type="journal article" date="2019" name="bioRxiv">
        <title>Genomics, evolutionary history and diagnostics of the Alternaria alternata species group including apple and Asian pear pathotypes.</title>
        <authorList>
            <person name="Armitage A.D."/>
            <person name="Cockerton H.M."/>
            <person name="Sreenivasaprasad S."/>
            <person name="Woodhall J.W."/>
            <person name="Lane C.R."/>
            <person name="Harrison R.J."/>
            <person name="Clarkson J.P."/>
        </authorList>
    </citation>
    <scope>NUCLEOTIDE SEQUENCE [LARGE SCALE GENOMIC DNA]</scope>
    <source>
        <strain evidence="4">FERA 635</strain>
    </source>
</reference>
<dbReference type="PANTHER" id="PTHR38788">
    <property type="entry name" value="CLR5 DOMAIN-CONTAINING PROTEIN"/>
    <property type="match status" value="1"/>
</dbReference>
<feature type="compositionally biased region" description="Polar residues" evidence="1">
    <location>
        <begin position="114"/>
        <end position="131"/>
    </location>
</feature>
<dbReference type="Pfam" id="PF14420">
    <property type="entry name" value="Clr5"/>
    <property type="match status" value="1"/>
</dbReference>
<dbReference type="EMBL" id="PDXF01000058">
    <property type="protein sequence ID" value="RYN92410.1"/>
    <property type="molecule type" value="Genomic_DNA"/>
</dbReference>
<sequence>MPKRSEEDESEWTIRKNDILDLYVEQDRSLSEVIRVMANQGFTRTKPQYERSLKRWRVSKNVRKEEWDFILSRMNQRQRPTTVKVRGITIPQSRLERQKLRHRESTLDHYKSKLNPSPCSQTPPNIEVSTPQPISKVDALQLVVSLEQNYDRKDTEEIVRLKSQRQAHEYQQTAEDVLNHSVDILVKAIVRHKTLSRRFRGIVRRSRDDFDLELLRRVLIATKLDGDWKMFGETLLFDAVKDGNRSPIDVLLNAGVDNMASDGILSPSELAELLLATSPPLGSFENPIA</sequence>
<evidence type="ECO:0000256" key="1">
    <source>
        <dbReference type="SAM" id="MobiDB-lite"/>
    </source>
</evidence>
<name>A0ABY0FYC0_9PLEO</name>
<accession>A0ABY0FYC0</accession>
<feature type="region of interest" description="Disordered" evidence="1">
    <location>
        <begin position="110"/>
        <end position="131"/>
    </location>
</feature>
<dbReference type="InterPro" id="IPR025676">
    <property type="entry name" value="Clr5_dom"/>
</dbReference>
<gene>
    <name evidence="3" type="ORF">AA0119_g9973</name>
</gene>
<evidence type="ECO:0000313" key="3">
    <source>
        <dbReference type="EMBL" id="RYN92410.1"/>
    </source>
</evidence>
<keyword evidence="4" id="KW-1185">Reference proteome</keyword>
<proteinExistence type="predicted"/>
<dbReference type="PANTHER" id="PTHR38788:SF3">
    <property type="entry name" value="CLR5 DOMAIN-CONTAINING PROTEIN"/>
    <property type="match status" value="1"/>
</dbReference>